<reference evidence="10" key="1">
    <citation type="submission" date="2023-11" db="UniProtKB">
        <authorList>
            <consortium name="WormBaseParasite"/>
        </authorList>
    </citation>
    <scope>IDENTIFICATION</scope>
</reference>
<feature type="region of interest" description="Disordered" evidence="7">
    <location>
        <begin position="189"/>
        <end position="211"/>
    </location>
</feature>
<proteinExistence type="predicted"/>
<evidence type="ECO:0000313" key="9">
    <source>
        <dbReference type="Proteomes" id="UP000050791"/>
    </source>
</evidence>
<feature type="compositionally biased region" description="Low complexity" evidence="7">
    <location>
        <begin position="227"/>
        <end position="240"/>
    </location>
</feature>
<sequence length="257" mass="28525">MNALMDSTSYRNEANNCGIVSATSTSEDDQLSLCCLCGQTFPSIKSLHMHINVVHEEVADSFDFQLTDGENDDSHSVTLGSRSHCHLVVRNLYPVKPETPVVCPNCKKPFPGLTSLRVHIDSVHHGNRIPQCDYCMKKFSTLSYLRMHISTVHEGVRAYSCNICEKSYTQKHSLKKHLRNSHSISSSQDILDDLGSTNGVPNKSSQSACSNEMRTFKSRKRLLVDSPIIPNSCSPSPSRSNEVDGPVSLETKNRQIS</sequence>
<feature type="compositionally biased region" description="Polar residues" evidence="7">
    <location>
        <begin position="197"/>
        <end position="211"/>
    </location>
</feature>
<evidence type="ECO:0000256" key="6">
    <source>
        <dbReference type="PROSITE-ProRule" id="PRU00042"/>
    </source>
</evidence>
<dbReference type="PANTHER" id="PTHR24388">
    <property type="entry name" value="ZINC FINGER PROTEIN"/>
    <property type="match status" value="1"/>
</dbReference>
<evidence type="ECO:0000256" key="4">
    <source>
        <dbReference type="ARBA" id="ARBA00022833"/>
    </source>
</evidence>
<protein>
    <recommendedName>
        <fullName evidence="8">C2H2-type domain-containing protein</fullName>
    </recommendedName>
</protein>
<dbReference type="InterPro" id="IPR036236">
    <property type="entry name" value="Znf_C2H2_sf"/>
</dbReference>
<dbReference type="GO" id="GO:0000981">
    <property type="term" value="F:DNA-binding transcription factor activity, RNA polymerase II-specific"/>
    <property type="evidence" value="ECO:0007669"/>
    <property type="project" value="TreeGrafter"/>
</dbReference>
<dbReference type="WBParaSite" id="SMTH1_44160.1">
    <property type="protein sequence ID" value="SMTH1_44160.1"/>
    <property type="gene ID" value="SMTH1_44160"/>
</dbReference>
<dbReference type="Proteomes" id="UP000050791">
    <property type="component" value="Unassembled WGS sequence"/>
</dbReference>
<evidence type="ECO:0000256" key="3">
    <source>
        <dbReference type="ARBA" id="ARBA00022771"/>
    </source>
</evidence>
<dbReference type="GO" id="GO:0008270">
    <property type="term" value="F:zinc ion binding"/>
    <property type="evidence" value="ECO:0007669"/>
    <property type="project" value="UniProtKB-KW"/>
</dbReference>
<dbReference type="PROSITE" id="PS50157">
    <property type="entry name" value="ZINC_FINGER_C2H2_2"/>
    <property type="match status" value="3"/>
</dbReference>
<feature type="domain" description="C2H2-type" evidence="8">
    <location>
        <begin position="101"/>
        <end position="129"/>
    </location>
</feature>
<feature type="domain" description="C2H2-type" evidence="8">
    <location>
        <begin position="159"/>
        <end position="187"/>
    </location>
</feature>
<feature type="region of interest" description="Disordered" evidence="7">
    <location>
        <begin position="227"/>
        <end position="257"/>
    </location>
</feature>
<evidence type="ECO:0000259" key="8">
    <source>
        <dbReference type="PROSITE" id="PS50157"/>
    </source>
</evidence>
<keyword evidence="1" id="KW-0479">Metal-binding</keyword>
<name>A0AA85BB52_9TREM</name>
<keyword evidence="3 6" id="KW-0863">Zinc-finger</keyword>
<keyword evidence="4" id="KW-0862">Zinc</keyword>
<accession>A0AA85BB52</accession>
<dbReference type="PROSITE" id="PS00028">
    <property type="entry name" value="ZINC_FINGER_C2H2_1"/>
    <property type="match status" value="4"/>
</dbReference>
<dbReference type="InterPro" id="IPR013087">
    <property type="entry name" value="Znf_C2H2_type"/>
</dbReference>
<dbReference type="Pfam" id="PF00096">
    <property type="entry name" value="zf-C2H2"/>
    <property type="match status" value="3"/>
</dbReference>
<dbReference type="SUPFAM" id="SSF57667">
    <property type="entry name" value="beta-beta-alpha zinc fingers"/>
    <property type="match status" value="2"/>
</dbReference>
<dbReference type="InterPro" id="IPR050527">
    <property type="entry name" value="Snail/Krueppel_Znf"/>
</dbReference>
<dbReference type="PANTHER" id="PTHR24388:SF104">
    <property type="entry name" value="AT-RICH BINDING PROTEIN-RELATED"/>
    <property type="match status" value="1"/>
</dbReference>
<dbReference type="SMART" id="SM00355">
    <property type="entry name" value="ZnF_C2H2"/>
    <property type="match status" value="4"/>
</dbReference>
<keyword evidence="2" id="KW-0677">Repeat</keyword>
<keyword evidence="5" id="KW-0539">Nucleus</keyword>
<dbReference type="GO" id="GO:0000978">
    <property type="term" value="F:RNA polymerase II cis-regulatory region sequence-specific DNA binding"/>
    <property type="evidence" value="ECO:0007669"/>
    <property type="project" value="TreeGrafter"/>
</dbReference>
<evidence type="ECO:0000256" key="5">
    <source>
        <dbReference type="ARBA" id="ARBA00023242"/>
    </source>
</evidence>
<evidence type="ECO:0000313" key="10">
    <source>
        <dbReference type="WBParaSite" id="SMTH1_44160.1"/>
    </source>
</evidence>
<feature type="domain" description="C2H2-type" evidence="8">
    <location>
        <begin position="130"/>
        <end position="158"/>
    </location>
</feature>
<dbReference type="FunFam" id="3.30.160.60:FF:000110">
    <property type="entry name" value="Zinc finger protein-like"/>
    <property type="match status" value="1"/>
</dbReference>
<evidence type="ECO:0000256" key="7">
    <source>
        <dbReference type="SAM" id="MobiDB-lite"/>
    </source>
</evidence>
<dbReference type="Gene3D" id="3.30.160.60">
    <property type="entry name" value="Classic Zinc Finger"/>
    <property type="match status" value="3"/>
</dbReference>
<dbReference type="AlphaFoldDB" id="A0AA85BB52"/>
<evidence type="ECO:0000256" key="1">
    <source>
        <dbReference type="ARBA" id="ARBA00022723"/>
    </source>
</evidence>
<evidence type="ECO:0000256" key="2">
    <source>
        <dbReference type="ARBA" id="ARBA00022737"/>
    </source>
</evidence>
<organism evidence="9 10">
    <name type="scientific">Schistosoma mattheei</name>
    <dbReference type="NCBI Taxonomy" id="31246"/>
    <lineage>
        <taxon>Eukaryota</taxon>
        <taxon>Metazoa</taxon>
        <taxon>Spiralia</taxon>
        <taxon>Lophotrochozoa</taxon>
        <taxon>Platyhelminthes</taxon>
        <taxon>Trematoda</taxon>
        <taxon>Digenea</taxon>
        <taxon>Strigeidida</taxon>
        <taxon>Schistosomatoidea</taxon>
        <taxon>Schistosomatidae</taxon>
        <taxon>Schistosoma</taxon>
    </lineage>
</organism>